<dbReference type="AlphaFoldDB" id="A0AAV4WS96"/>
<evidence type="ECO:0000313" key="3">
    <source>
        <dbReference type="Proteomes" id="UP001054837"/>
    </source>
</evidence>
<dbReference type="Proteomes" id="UP001054837">
    <property type="component" value="Unassembled WGS sequence"/>
</dbReference>
<evidence type="ECO:0000313" key="2">
    <source>
        <dbReference type="EMBL" id="GIY84495.1"/>
    </source>
</evidence>
<feature type="compositionally biased region" description="Polar residues" evidence="1">
    <location>
        <begin position="95"/>
        <end position="117"/>
    </location>
</feature>
<organism evidence="2 3">
    <name type="scientific">Caerostris darwini</name>
    <dbReference type="NCBI Taxonomy" id="1538125"/>
    <lineage>
        <taxon>Eukaryota</taxon>
        <taxon>Metazoa</taxon>
        <taxon>Ecdysozoa</taxon>
        <taxon>Arthropoda</taxon>
        <taxon>Chelicerata</taxon>
        <taxon>Arachnida</taxon>
        <taxon>Araneae</taxon>
        <taxon>Araneomorphae</taxon>
        <taxon>Entelegynae</taxon>
        <taxon>Araneoidea</taxon>
        <taxon>Araneidae</taxon>
        <taxon>Caerostris</taxon>
    </lineage>
</organism>
<reference evidence="2 3" key="1">
    <citation type="submission" date="2021-06" db="EMBL/GenBank/DDBJ databases">
        <title>Caerostris darwini draft genome.</title>
        <authorList>
            <person name="Kono N."/>
            <person name="Arakawa K."/>
        </authorList>
    </citation>
    <scope>NUCLEOTIDE SEQUENCE [LARGE SCALE GENOMIC DNA]</scope>
</reference>
<dbReference type="EMBL" id="BPLQ01014933">
    <property type="protein sequence ID" value="GIY84495.1"/>
    <property type="molecule type" value="Genomic_DNA"/>
</dbReference>
<feature type="region of interest" description="Disordered" evidence="1">
    <location>
        <begin position="95"/>
        <end position="131"/>
    </location>
</feature>
<evidence type="ECO:0000256" key="1">
    <source>
        <dbReference type="SAM" id="MobiDB-lite"/>
    </source>
</evidence>
<proteinExistence type="predicted"/>
<name>A0AAV4WS96_9ARAC</name>
<gene>
    <name evidence="2" type="ORF">CDAR_195891</name>
</gene>
<accession>A0AAV4WS96</accession>
<keyword evidence="3" id="KW-1185">Reference proteome</keyword>
<sequence length="172" mass="19197">MVKNGYRMVPRELLYFQKHWRKKGDSKITPLPRPLIYVTWVVCVFEMPPRNLLLLSFELVNAGSPFRSEAKKLVIQKPLVTYAAEISTMSTSVGTQTNGLDSFPPQKSSTHSNTKLTSVKPAHVSDRPSTSLSLSSTAHISSIHNPSSSTNLPAIKGIQIMNLSDHKKKFDY</sequence>
<comment type="caution">
    <text evidence="2">The sequence shown here is derived from an EMBL/GenBank/DDBJ whole genome shotgun (WGS) entry which is preliminary data.</text>
</comment>
<protein>
    <submittedName>
        <fullName evidence="2">Uncharacterized protein</fullName>
    </submittedName>
</protein>